<evidence type="ECO:0000259" key="6">
    <source>
        <dbReference type="Pfam" id="PF01699"/>
    </source>
</evidence>
<evidence type="ECO:0000256" key="2">
    <source>
        <dbReference type="ARBA" id="ARBA00022692"/>
    </source>
</evidence>
<dbReference type="NCBIfam" id="TIGR00367">
    <property type="entry name" value="calcium/sodium antiporter"/>
    <property type="match status" value="1"/>
</dbReference>
<dbReference type="InterPro" id="IPR004837">
    <property type="entry name" value="NaCa_Exmemb"/>
</dbReference>
<feature type="transmembrane region" description="Helical" evidence="5">
    <location>
        <begin position="6"/>
        <end position="23"/>
    </location>
</feature>
<dbReference type="GO" id="GO:0006874">
    <property type="term" value="P:intracellular calcium ion homeostasis"/>
    <property type="evidence" value="ECO:0007669"/>
    <property type="project" value="TreeGrafter"/>
</dbReference>
<proteinExistence type="predicted"/>
<feature type="transmembrane region" description="Helical" evidence="5">
    <location>
        <begin position="237"/>
        <end position="262"/>
    </location>
</feature>
<sequence length="317" mass="34564">MLALGFFLLIGLLVLIIGAELLIKGSASLARRLGVTPLVIGLTIVAFGTSSPELIVNLFAAFKGSTEMAIGNIVGSNISNVFLILGISAIIYPLSVKGTTVWREIPFALLAMLLLYLIGNDALFDSLPFNLISRTDGFSLLAFFIIFLFYVFGVAKNKGEAEKITTYSHFLSSLFVLFGIIFLFIGGSFLVDNAVKIAQILGLSETFMGLTILAVGTSLPELVTSIIASIHKEHEIAIGNIIGSSIFNIFWILGVTAIISPLPVDPKINIDMFVGIIAMFLLFIYMFIGKKHVLDRWQGILFILLYLGYLGFIFYRG</sequence>
<organism evidence="7 8">
    <name type="scientific">Candidatus Uhrbacteria bacterium CG_4_9_14_3_um_filter_36_7</name>
    <dbReference type="NCBI Taxonomy" id="1975033"/>
    <lineage>
        <taxon>Bacteria</taxon>
        <taxon>Candidatus Uhriibacteriota</taxon>
    </lineage>
</organism>
<gene>
    <name evidence="7" type="ORF">CO172_02800</name>
</gene>
<comment type="subcellular location">
    <subcellularLocation>
        <location evidence="1">Membrane</location>
        <topology evidence="1">Multi-pass membrane protein</topology>
    </subcellularLocation>
</comment>
<keyword evidence="2 5" id="KW-0812">Transmembrane</keyword>
<evidence type="ECO:0000313" key="7">
    <source>
        <dbReference type="EMBL" id="PJA47202.1"/>
    </source>
</evidence>
<feature type="transmembrane region" description="Helical" evidence="5">
    <location>
        <begin position="138"/>
        <end position="155"/>
    </location>
</feature>
<comment type="caution">
    <text evidence="7">The sequence shown here is derived from an EMBL/GenBank/DDBJ whole genome shotgun (WGS) entry which is preliminary data.</text>
</comment>
<dbReference type="GO" id="GO:0005886">
    <property type="term" value="C:plasma membrane"/>
    <property type="evidence" value="ECO:0007669"/>
    <property type="project" value="TreeGrafter"/>
</dbReference>
<dbReference type="EMBL" id="PFWS01000043">
    <property type="protein sequence ID" value="PJA47202.1"/>
    <property type="molecule type" value="Genomic_DNA"/>
</dbReference>
<feature type="transmembrane region" description="Helical" evidence="5">
    <location>
        <begin position="167"/>
        <end position="191"/>
    </location>
</feature>
<feature type="domain" description="Sodium/calcium exchanger membrane region" evidence="6">
    <location>
        <begin position="174"/>
        <end position="314"/>
    </location>
</feature>
<dbReference type="GO" id="GO:0005262">
    <property type="term" value="F:calcium channel activity"/>
    <property type="evidence" value="ECO:0007669"/>
    <property type="project" value="TreeGrafter"/>
</dbReference>
<dbReference type="PANTHER" id="PTHR10846">
    <property type="entry name" value="SODIUM/POTASSIUM/CALCIUM EXCHANGER"/>
    <property type="match status" value="1"/>
</dbReference>
<evidence type="ECO:0000256" key="5">
    <source>
        <dbReference type="SAM" id="Phobius"/>
    </source>
</evidence>
<dbReference type="Proteomes" id="UP000229749">
    <property type="component" value="Unassembled WGS sequence"/>
</dbReference>
<dbReference type="InterPro" id="IPR004481">
    <property type="entry name" value="K/Na/Ca-exchanger"/>
</dbReference>
<evidence type="ECO:0000256" key="4">
    <source>
        <dbReference type="ARBA" id="ARBA00023136"/>
    </source>
</evidence>
<reference evidence="8" key="1">
    <citation type="submission" date="2017-09" db="EMBL/GenBank/DDBJ databases">
        <title>Depth-based differentiation of microbial function through sediment-hosted aquifers and enrichment of novel symbionts in the deep terrestrial subsurface.</title>
        <authorList>
            <person name="Probst A.J."/>
            <person name="Ladd B."/>
            <person name="Jarett J.K."/>
            <person name="Geller-Mcgrath D.E."/>
            <person name="Sieber C.M.K."/>
            <person name="Emerson J.B."/>
            <person name="Anantharaman K."/>
            <person name="Thomas B.C."/>
            <person name="Malmstrom R."/>
            <person name="Stieglmeier M."/>
            <person name="Klingl A."/>
            <person name="Woyke T."/>
            <person name="Ryan C.M."/>
            <person name="Banfield J.F."/>
        </authorList>
    </citation>
    <scope>NUCLEOTIDE SEQUENCE [LARGE SCALE GENOMIC DNA]</scope>
</reference>
<protein>
    <submittedName>
        <fullName evidence="7">Sodium:proton exchanger</fullName>
    </submittedName>
</protein>
<keyword evidence="3 5" id="KW-1133">Transmembrane helix</keyword>
<dbReference type="Pfam" id="PF01699">
    <property type="entry name" value="Na_Ca_ex"/>
    <property type="match status" value="2"/>
</dbReference>
<feature type="transmembrane region" description="Helical" evidence="5">
    <location>
        <begin position="268"/>
        <end position="287"/>
    </location>
</feature>
<feature type="transmembrane region" description="Helical" evidence="5">
    <location>
        <begin position="101"/>
        <end position="118"/>
    </location>
</feature>
<accession>A0A2M7XH65</accession>
<evidence type="ECO:0000313" key="8">
    <source>
        <dbReference type="Proteomes" id="UP000229749"/>
    </source>
</evidence>
<name>A0A2M7XH65_9BACT</name>
<evidence type="ECO:0000256" key="3">
    <source>
        <dbReference type="ARBA" id="ARBA00022989"/>
    </source>
</evidence>
<feature type="domain" description="Sodium/calcium exchanger membrane region" evidence="6">
    <location>
        <begin position="6"/>
        <end position="152"/>
    </location>
</feature>
<dbReference type="AlphaFoldDB" id="A0A2M7XH65"/>
<feature type="transmembrane region" description="Helical" evidence="5">
    <location>
        <begin position="35"/>
        <end position="62"/>
    </location>
</feature>
<dbReference type="Gene3D" id="1.20.1420.30">
    <property type="entry name" value="NCX, central ion-binding region"/>
    <property type="match status" value="1"/>
</dbReference>
<dbReference type="GO" id="GO:0008273">
    <property type="term" value="F:calcium, potassium:sodium antiporter activity"/>
    <property type="evidence" value="ECO:0007669"/>
    <property type="project" value="TreeGrafter"/>
</dbReference>
<keyword evidence="4 5" id="KW-0472">Membrane</keyword>
<dbReference type="InterPro" id="IPR044880">
    <property type="entry name" value="NCX_ion-bd_dom_sf"/>
</dbReference>
<dbReference type="PANTHER" id="PTHR10846:SF8">
    <property type="entry name" value="INNER MEMBRANE PROTEIN YRBG"/>
    <property type="match status" value="1"/>
</dbReference>
<feature type="transmembrane region" description="Helical" evidence="5">
    <location>
        <begin position="74"/>
        <end position="94"/>
    </location>
</feature>
<feature type="transmembrane region" description="Helical" evidence="5">
    <location>
        <begin position="299"/>
        <end position="315"/>
    </location>
</feature>
<evidence type="ECO:0000256" key="1">
    <source>
        <dbReference type="ARBA" id="ARBA00004141"/>
    </source>
</evidence>